<dbReference type="InterPro" id="IPR004424">
    <property type="entry name" value="IspE"/>
</dbReference>
<evidence type="ECO:0000256" key="4">
    <source>
        <dbReference type="ARBA" id="ARBA00022741"/>
    </source>
</evidence>
<dbReference type="PANTHER" id="PTHR43527:SF2">
    <property type="entry name" value="4-DIPHOSPHOCYTIDYL-2-C-METHYL-D-ERYTHRITOL KINASE, CHLOROPLASTIC"/>
    <property type="match status" value="1"/>
</dbReference>
<dbReference type="Gene3D" id="3.30.70.890">
    <property type="entry name" value="GHMP kinase, C-terminal domain"/>
    <property type="match status" value="1"/>
</dbReference>
<dbReference type="EMBL" id="UINC01001353">
    <property type="protein sequence ID" value="SUZ78431.1"/>
    <property type="molecule type" value="Genomic_DNA"/>
</dbReference>
<keyword evidence="6" id="KW-0067">ATP-binding</keyword>
<dbReference type="NCBIfam" id="TIGR00154">
    <property type="entry name" value="ispE"/>
    <property type="match status" value="1"/>
</dbReference>
<dbReference type="Pfam" id="PF08544">
    <property type="entry name" value="GHMP_kinases_C"/>
    <property type="match status" value="1"/>
</dbReference>
<dbReference type="EC" id="2.7.1.148" evidence="2"/>
<dbReference type="PIRSF" id="PIRSF010376">
    <property type="entry name" value="IspE"/>
    <property type="match status" value="1"/>
</dbReference>
<evidence type="ECO:0000256" key="1">
    <source>
        <dbReference type="ARBA" id="ARBA00009684"/>
    </source>
</evidence>
<evidence type="ECO:0000256" key="5">
    <source>
        <dbReference type="ARBA" id="ARBA00022777"/>
    </source>
</evidence>
<evidence type="ECO:0000259" key="9">
    <source>
        <dbReference type="Pfam" id="PF08544"/>
    </source>
</evidence>
<dbReference type="HAMAP" id="MF_00061">
    <property type="entry name" value="IspE"/>
    <property type="match status" value="1"/>
</dbReference>
<dbReference type="InterPro" id="IPR013750">
    <property type="entry name" value="GHMP_kinase_C_dom"/>
</dbReference>
<dbReference type="InterPro" id="IPR020568">
    <property type="entry name" value="Ribosomal_Su5_D2-typ_SF"/>
</dbReference>
<evidence type="ECO:0000259" key="8">
    <source>
        <dbReference type="Pfam" id="PF00288"/>
    </source>
</evidence>
<protein>
    <recommendedName>
        <fullName evidence="2">4-(cytidine 5'-diphospho)-2-C-methyl-D-erythritol kinase</fullName>
        <ecNumber evidence="2">2.7.1.148</ecNumber>
    </recommendedName>
    <alternativeName>
        <fullName evidence="7">4-(cytidine-5'-diphospho)-2-C-methyl-D-erythritol kinase</fullName>
    </alternativeName>
</protein>
<sequence>VAAPAKINCFLRILAKEESGYHQIETLYNAVDFCDEIELHRTERGVSVEVVGPSVGPDEENLVYRAAEALLESGGMTTGVHISLTKNIPVEAGLGGGSSDAGATLRALNVLLGEPFSADALLQIAGRLGADVPFFASGAGVALGWGRGERLLAIPGASVWPVLLALPSLQISTAEAYESLNVQECVAPASLALDAFAQPDTLAELATNDFEASVFERHPDLGALREAMHDAGASTARLSGSGAALFGLFNDRTAADRARGALSASWTDVRFVVTETMTSQPEPIPTFTSS</sequence>
<gene>
    <name evidence="10" type="ORF">METZ01_LOCUS31285</name>
</gene>
<feature type="domain" description="GHMP kinase C-terminal" evidence="9">
    <location>
        <begin position="199"/>
        <end position="266"/>
    </location>
</feature>
<dbReference type="GO" id="GO:0016114">
    <property type="term" value="P:terpenoid biosynthetic process"/>
    <property type="evidence" value="ECO:0007669"/>
    <property type="project" value="InterPro"/>
</dbReference>
<evidence type="ECO:0000256" key="6">
    <source>
        <dbReference type="ARBA" id="ARBA00022840"/>
    </source>
</evidence>
<dbReference type="SUPFAM" id="SSF54211">
    <property type="entry name" value="Ribosomal protein S5 domain 2-like"/>
    <property type="match status" value="1"/>
</dbReference>
<accession>A0A381QGH5</accession>
<proteinExistence type="inferred from homology"/>
<dbReference type="InterPro" id="IPR006204">
    <property type="entry name" value="GHMP_kinase_N_dom"/>
</dbReference>
<feature type="non-terminal residue" evidence="10">
    <location>
        <position position="1"/>
    </location>
</feature>
<dbReference type="GO" id="GO:0050515">
    <property type="term" value="F:4-(cytidine 5'-diphospho)-2-C-methyl-D-erythritol kinase activity"/>
    <property type="evidence" value="ECO:0007669"/>
    <property type="project" value="UniProtKB-EC"/>
</dbReference>
<dbReference type="SUPFAM" id="SSF55060">
    <property type="entry name" value="GHMP Kinase, C-terminal domain"/>
    <property type="match status" value="1"/>
</dbReference>
<dbReference type="InterPro" id="IPR036554">
    <property type="entry name" value="GHMP_kinase_C_sf"/>
</dbReference>
<dbReference type="Pfam" id="PF00288">
    <property type="entry name" value="GHMP_kinases_N"/>
    <property type="match status" value="1"/>
</dbReference>
<dbReference type="InterPro" id="IPR014721">
    <property type="entry name" value="Ribsml_uS5_D2-typ_fold_subgr"/>
</dbReference>
<evidence type="ECO:0000256" key="7">
    <source>
        <dbReference type="ARBA" id="ARBA00032554"/>
    </source>
</evidence>
<comment type="similarity">
    <text evidence="1">Belongs to the GHMP kinase family. IspE subfamily.</text>
</comment>
<dbReference type="AlphaFoldDB" id="A0A381QGH5"/>
<keyword evidence="3" id="KW-0808">Transferase</keyword>
<dbReference type="Gene3D" id="3.30.230.10">
    <property type="match status" value="1"/>
</dbReference>
<keyword evidence="5" id="KW-0418">Kinase</keyword>
<evidence type="ECO:0000256" key="2">
    <source>
        <dbReference type="ARBA" id="ARBA00012052"/>
    </source>
</evidence>
<evidence type="ECO:0000256" key="3">
    <source>
        <dbReference type="ARBA" id="ARBA00022679"/>
    </source>
</evidence>
<dbReference type="GO" id="GO:0005524">
    <property type="term" value="F:ATP binding"/>
    <property type="evidence" value="ECO:0007669"/>
    <property type="project" value="UniProtKB-KW"/>
</dbReference>
<feature type="domain" description="GHMP kinase N-terminal" evidence="8">
    <location>
        <begin position="61"/>
        <end position="138"/>
    </location>
</feature>
<keyword evidence="4" id="KW-0547">Nucleotide-binding</keyword>
<reference evidence="10" key="1">
    <citation type="submission" date="2018-05" db="EMBL/GenBank/DDBJ databases">
        <authorList>
            <person name="Lanie J.A."/>
            <person name="Ng W.-L."/>
            <person name="Kazmierczak K.M."/>
            <person name="Andrzejewski T.M."/>
            <person name="Davidsen T.M."/>
            <person name="Wayne K.J."/>
            <person name="Tettelin H."/>
            <person name="Glass J.I."/>
            <person name="Rusch D."/>
            <person name="Podicherti R."/>
            <person name="Tsui H.-C.T."/>
            <person name="Winkler M.E."/>
        </authorList>
    </citation>
    <scope>NUCLEOTIDE SEQUENCE</scope>
</reference>
<organism evidence="10">
    <name type="scientific">marine metagenome</name>
    <dbReference type="NCBI Taxonomy" id="408172"/>
    <lineage>
        <taxon>unclassified sequences</taxon>
        <taxon>metagenomes</taxon>
        <taxon>ecological metagenomes</taxon>
    </lineage>
</organism>
<name>A0A381QGH5_9ZZZZ</name>
<evidence type="ECO:0000313" key="10">
    <source>
        <dbReference type="EMBL" id="SUZ78431.1"/>
    </source>
</evidence>
<dbReference type="PANTHER" id="PTHR43527">
    <property type="entry name" value="4-DIPHOSPHOCYTIDYL-2-C-METHYL-D-ERYTHRITOL KINASE, CHLOROPLASTIC"/>
    <property type="match status" value="1"/>
</dbReference>